<evidence type="ECO:0000313" key="2">
    <source>
        <dbReference type="EMBL" id="KAJ8779436.1"/>
    </source>
</evidence>
<gene>
    <name evidence="2" type="ORF">J1605_012320</name>
</gene>
<dbReference type="AlphaFoldDB" id="A0AB34GKW1"/>
<reference evidence="2 3" key="1">
    <citation type="submission" date="2022-11" db="EMBL/GenBank/DDBJ databases">
        <title>Whole genome sequence of Eschrichtius robustus ER-17-0199.</title>
        <authorList>
            <person name="Bruniche-Olsen A."/>
            <person name="Black A.N."/>
            <person name="Fields C.J."/>
            <person name="Walden K."/>
            <person name="Dewoody J.A."/>
        </authorList>
    </citation>
    <scope>NUCLEOTIDE SEQUENCE [LARGE SCALE GENOMIC DNA]</scope>
    <source>
        <strain evidence="2">ER-17-0199</strain>
        <tissue evidence="2">Blubber</tissue>
    </source>
</reference>
<feature type="chain" id="PRO_5044186510" evidence="1">
    <location>
        <begin position="20"/>
        <end position="71"/>
    </location>
</feature>
<protein>
    <submittedName>
        <fullName evidence="2">Uncharacterized protein</fullName>
    </submittedName>
</protein>
<evidence type="ECO:0000256" key="1">
    <source>
        <dbReference type="SAM" id="SignalP"/>
    </source>
</evidence>
<sequence>MALPILLCFLDWFIYEVTTQGPQRGLLGTLSAPAHLSPAHCNEPRTDLLSATAKAGDWEPSRARSCPLVSC</sequence>
<organism evidence="2 3">
    <name type="scientific">Eschrichtius robustus</name>
    <name type="common">California gray whale</name>
    <name type="synonym">Eschrichtius gibbosus</name>
    <dbReference type="NCBI Taxonomy" id="9764"/>
    <lineage>
        <taxon>Eukaryota</taxon>
        <taxon>Metazoa</taxon>
        <taxon>Chordata</taxon>
        <taxon>Craniata</taxon>
        <taxon>Vertebrata</taxon>
        <taxon>Euteleostomi</taxon>
        <taxon>Mammalia</taxon>
        <taxon>Eutheria</taxon>
        <taxon>Laurasiatheria</taxon>
        <taxon>Artiodactyla</taxon>
        <taxon>Whippomorpha</taxon>
        <taxon>Cetacea</taxon>
        <taxon>Mysticeti</taxon>
        <taxon>Eschrichtiidae</taxon>
        <taxon>Eschrichtius</taxon>
    </lineage>
</organism>
<accession>A0AB34GKW1</accession>
<evidence type="ECO:0000313" key="3">
    <source>
        <dbReference type="Proteomes" id="UP001159641"/>
    </source>
</evidence>
<name>A0AB34GKW1_ESCRO</name>
<dbReference type="EMBL" id="JAIQCJ010002214">
    <property type="protein sequence ID" value="KAJ8779436.1"/>
    <property type="molecule type" value="Genomic_DNA"/>
</dbReference>
<feature type="signal peptide" evidence="1">
    <location>
        <begin position="1"/>
        <end position="19"/>
    </location>
</feature>
<keyword evidence="1" id="KW-0732">Signal</keyword>
<keyword evidence="3" id="KW-1185">Reference proteome</keyword>
<comment type="caution">
    <text evidence="2">The sequence shown here is derived from an EMBL/GenBank/DDBJ whole genome shotgun (WGS) entry which is preliminary data.</text>
</comment>
<proteinExistence type="predicted"/>
<dbReference type="Proteomes" id="UP001159641">
    <property type="component" value="Unassembled WGS sequence"/>
</dbReference>